<dbReference type="Gene3D" id="2.60.120.260">
    <property type="entry name" value="Galactose-binding domain-like"/>
    <property type="match status" value="2"/>
</dbReference>
<dbReference type="OrthoDB" id="2901006at2759"/>
<feature type="transmembrane region" description="Helical" evidence="1">
    <location>
        <begin position="292"/>
        <end position="314"/>
    </location>
</feature>
<keyword evidence="1" id="KW-1133">Transmembrane helix</keyword>
<accession>A0A8H7CSZ6</accession>
<protein>
    <recommendedName>
        <fullName evidence="4">Transmembrane protein</fullName>
    </recommendedName>
</protein>
<gene>
    <name evidence="2" type="ORF">MSAN_01862500</name>
</gene>
<keyword evidence="1" id="KW-0812">Transmembrane</keyword>
<reference evidence="2" key="1">
    <citation type="submission" date="2020-05" db="EMBL/GenBank/DDBJ databases">
        <title>Mycena genomes resolve the evolution of fungal bioluminescence.</title>
        <authorList>
            <person name="Tsai I.J."/>
        </authorList>
    </citation>
    <scope>NUCLEOTIDE SEQUENCE</scope>
    <source>
        <strain evidence="2">160909Yilan</strain>
    </source>
</reference>
<dbReference type="AlphaFoldDB" id="A0A8H7CSZ6"/>
<sequence length="335" mass="36530">MANPTVTLIVDDRDATKIRYHCPVVTETVKSSYFRNTWTSIDSLSCGQESGWFSHTFNGTQTRIWASMSQPNQNYSVKIDGGPFLVQSGDGYFESPILEDGQHTVTYSMGDMDLDPSFDYLTVTAGPSTQLLGQTVIVDDTEIADYSGQWGSEPPTPFILRPSGLYQNTTHWTRTVGDTFTFQFNGNSVAVYGVVPNNTNTGNSTATYTVDGVSTVLPFPSAESFVQPMSQFFHIDLAAGTHTLVFNLTEIAPSHVFGIDFVSYNSSVNTLASGSTVQAPVASSRTKNHARIIAGAVVGALAGVALIILLLFLYRRSRSRKRTGRRVFNKSLAVQ</sequence>
<name>A0A8H7CSZ6_9AGAR</name>
<proteinExistence type="predicted"/>
<comment type="caution">
    <text evidence="2">The sequence shown here is derived from an EMBL/GenBank/DDBJ whole genome shotgun (WGS) entry which is preliminary data.</text>
</comment>
<evidence type="ECO:0008006" key="4">
    <source>
        <dbReference type="Google" id="ProtNLM"/>
    </source>
</evidence>
<organism evidence="2 3">
    <name type="scientific">Mycena sanguinolenta</name>
    <dbReference type="NCBI Taxonomy" id="230812"/>
    <lineage>
        <taxon>Eukaryota</taxon>
        <taxon>Fungi</taxon>
        <taxon>Dikarya</taxon>
        <taxon>Basidiomycota</taxon>
        <taxon>Agaricomycotina</taxon>
        <taxon>Agaricomycetes</taxon>
        <taxon>Agaricomycetidae</taxon>
        <taxon>Agaricales</taxon>
        <taxon>Marasmiineae</taxon>
        <taxon>Mycenaceae</taxon>
        <taxon>Mycena</taxon>
    </lineage>
</organism>
<dbReference type="EMBL" id="JACAZH010000019">
    <property type="protein sequence ID" value="KAF7346348.1"/>
    <property type="molecule type" value="Genomic_DNA"/>
</dbReference>
<dbReference type="CDD" id="cd12087">
    <property type="entry name" value="TM_EGFR-like"/>
    <property type="match status" value="1"/>
</dbReference>
<keyword evidence="3" id="KW-1185">Reference proteome</keyword>
<evidence type="ECO:0000256" key="1">
    <source>
        <dbReference type="SAM" id="Phobius"/>
    </source>
</evidence>
<evidence type="ECO:0000313" key="3">
    <source>
        <dbReference type="Proteomes" id="UP000623467"/>
    </source>
</evidence>
<dbReference type="Proteomes" id="UP000623467">
    <property type="component" value="Unassembled WGS sequence"/>
</dbReference>
<evidence type="ECO:0000313" key="2">
    <source>
        <dbReference type="EMBL" id="KAF7346348.1"/>
    </source>
</evidence>
<keyword evidence="1" id="KW-0472">Membrane</keyword>